<proteinExistence type="predicted"/>
<dbReference type="Gene3D" id="1.20.1250.20">
    <property type="entry name" value="MFS general substrate transporter like domains"/>
    <property type="match status" value="1"/>
</dbReference>
<keyword evidence="2" id="KW-1133">Transmembrane helix</keyword>
<dbReference type="Pfam" id="PF07690">
    <property type="entry name" value="MFS_1"/>
    <property type="match status" value="1"/>
</dbReference>
<dbReference type="InterPro" id="IPR036259">
    <property type="entry name" value="MFS_trans_sf"/>
</dbReference>
<reference evidence="4 5" key="1">
    <citation type="submission" date="2019-10" db="EMBL/GenBank/DDBJ databases">
        <title>Evaluation of single-gene subtyping targets for Pseudomonas.</title>
        <authorList>
            <person name="Reichler S.J."/>
            <person name="Orsi R.H."/>
            <person name="Wiedmann M."/>
            <person name="Martin N.H."/>
            <person name="Murphy S.I."/>
        </authorList>
    </citation>
    <scope>NUCLEOTIDE SEQUENCE [LARGE SCALE GENOMIC DNA]</scope>
    <source>
        <strain evidence="4 5">FSL R10-1876</strain>
    </source>
</reference>
<comment type="caution">
    <text evidence="4">The sequence shown here is derived from an EMBL/GenBank/DDBJ whole genome shotgun (WGS) entry which is preliminary data.</text>
</comment>
<keyword evidence="1" id="KW-0812">Transmembrane</keyword>
<protein>
    <submittedName>
        <fullName evidence="4">MFS transporter</fullName>
    </submittedName>
</protein>
<evidence type="ECO:0000313" key="5">
    <source>
        <dbReference type="Proteomes" id="UP000466863"/>
    </source>
</evidence>
<evidence type="ECO:0000256" key="2">
    <source>
        <dbReference type="ARBA" id="ARBA00022989"/>
    </source>
</evidence>
<evidence type="ECO:0000256" key="3">
    <source>
        <dbReference type="ARBA" id="ARBA00023136"/>
    </source>
</evidence>
<dbReference type="PANTHER" id="PTHR23523:SF2">
    <property type="entry name" value="2-NITROIMIDAZOLE TRANSPORTER"/>
    <property type="match status" value="1"/>
</dbReference>
<dbReference type="SUPFAM" id="SSF103473">
    <property type="entry name" value="MFS general substrate transporter"/>
    <property type="match status" value="1"/>
</dbReference>
<accession>A0A6A7ZF90</accession>
<sequence>MTSSSSAVRAGNSLFASSLLIGILLIAANLRAPITSLGPVLDQVQQYFSLSSAAAGLLNALPLLMFASASPLAPWLTRRFGLEQALFGALCLIAIGCIIRSSGTYTGLWLGTLLIGGGIATANVLVVPLVNRDFPSHAALCVGLYAATMALMAALASGLSAPLSVLTGYTWKISLGVWFVLALVAIACWLPHLKRARGRVPAAPPAASKSVWGSAIAWQVSMFMALQTVTFYTLIDWYPAMASSVGIGASESGVHLFAYQAIAVVANLSTSIAIKRLKDQRLLGFLCSLAITVGMAGLVWAPAFSLIWLLFAGVGAGMSMVTCLTLFGLRVRDHHQASSLSAMAQCVGYGLGSVGPFLAGWLHGVFGTWQVSLWLLLSAACLQIVFAVLAGRNRFIE</sequence>
<dbReference type="InterPro" id="IPR011701">
    <property type="entry name" value="MFS"/>
</dbReference>
<dbReference type="Proteomes" id="UP000466863">
    <property type="component" value="Unassembled WGS sequence"/>
</dbReference>
<keyword evidence="3" id="KW-0472">Membrane</keyword>
<dbReference type="AlphaFoldDB" id="A0A6A7ZF90"/>
<dbReference type="PANTHER" id="PTHR23523">
    <property type="match status" value="1"/>
</dbReference>
<dbReference type="RefSeq" id="WP_153333253.1">
    <property type="nucleotide sequence ID" value="NZ_JAZHWN010000053.1"/>
</dbReference>
<evidence type="ECO:0000313" key="4">
    <source>
        <dbReference type="EMBL" id="MQU45776.1"/>
    </source>
</evidence>
<dbReference type="GO" id="GO:0022857">
    <property type="term" value="F:transmembrane transporter activity"/>
    <property type="evidence" value="ECO:0007669"/>
    <property type="project" value="InterPro"/>
</dbReference>
<evidence type="ECO:0000256" key="1">
    <source>
        <dbReference type="ARBA" id="ARBA00022692"/>
    </source>
</evidence>
<dbReference type="InterPro" id="IPR052524">
    <property type="entry name" value="MFS_Cyanate_Porter"/>
</dbReference>
<organism evidence="4 5">
    <name type="scientific">Pseudomonas helleri</name>
    <dbReference type="NCBI Taxonomy" id="1608996"/>
    <lineage>
        <taxon>Bacteria</taxon>
        <taxon>Pseudomonadati</taxon>
        <taxon>Pseudomonadota</taxon>
        <taxon>Gammaproteobacteria</taxon>
        <taxon>Pseudomonadales</taxon>
        <taxon>Pseudomonadaceae</taxon>
        <taxon>Pseudomonas</taxon>
    </lineage>
</organism>
<dbReference type="EMBL" id="WIVV01000198">
    <property type="protein sequence ID" value="MQU45776.1"/>
    <property type="molecule type" value="Genomic_DNA"/>
</dbReference>
<name>A0A6A7ZF90_9PSED</name>
<gene>
    <name evidence="4" type="ORF">GHO28_25210</name>
</gene>